<dbReference type="InterPro" id="IPR003599">
    <property type="entry name" value="Ig_sub"/>
</dbReference>
<dbReference type="InterPro" id="IPR013162">
    <property type="entry name" value="CD80_C2-set"/>
</dbReference>
<proteinExistence type="predicted"/>
<keyword evidence="6" id="KW-1185">Reference proteome</keyword>
<dbReference type="SUPFAM" id="SSF48726">
    <property type="entry name" value="Immunoglobulin"/>
    <property type="match status" value="2"/>
</dbReference>
<reference evidence="5" key="1">
    <citation type="submission" date="2020-08" db="EMBL/GenBank/DDBJ databases">
        <title>Genome sequencing and assembly of the red palm weevil Rhynchophorus ferrugineus.</title>
        <authorList>
            <person name="Dias G.B."/>
            <person name="Bergman C.M."/>
            <person name="Manee M."/>
        </authorList>
    </citation>
    <scope>NUCLEOTIDE SEQUENCE</scope>
    <source>
        <strain evidence="5">AA-2017</strain>
        <tissue evidence="5">Whole larva</tissue>
    </source>
</reference>
<evidence type="ECO:0000313" key="6">
    <source>
        <dbReference type="Proteomes" id="UP000625711"/>
    </source>
</evidence>
<dbReference type="PANTHER" id="PTHR21261:SF17">
    <property type="entry name" value="BEAT VI"/>
    <property type="match status" value="1"/>
</dbReference>
<dbReference type="Gene3D" id="2.60.40.10">
    <property type="entry name" value="Immunoglobulins"/>
    <property type="match status" value="2"/>
</dbReference>
<evidence type="ECO:0000259" key="4">
    <source>
        <dbReference type="PROSITE" id="PS50835"/>
    </source>
</evidence>
<comment type="subcellular location">
    <subcellularLocation>
        <location evidence="1">Membrane</location>
        <topology evidence="1">Single-pass membrane protein</topology>
    </subcellularLocation>
</comment>
<keyword evidence="2" id="KW-0472">Membrane</keyword>
<dbReference type="PROSITE" id="PS50835">
    <property type="entry name" value="IG_LIKE"/>
    <property type="match status" value="2"/>
</dbReference>
<dbReference type="GO" id="GO:0016020">
    <property type="term" value="C:membrane"/>
    <property type="evidence" value="ECO:0007669"/>
    <property type="project" value="UniProtKB-SubCell"/>
</dbReference>
<dbReference type="SMART" id="SM00409">
    <property type="entry name" value="IG"/>
    <property type="match status" value="1"/>
</dbReference>
<dbReference type="EMBL" id="JAACXV010014598">
    <property type="protein sequence ID" value="KAF7265620.1"/>
    <property type="molecule type" value="Genomic_DNA"/>
</dbReference>
<dbReference type="OrthoDB" id="6351205at2759"/>
<dbReference type="Proteomes" id="UP000625711">
    <property type="component" value="Unassembled WGS sequence"/>
</dbReference>
<gene>
    <name evidence="5" type="ORF">GWI33_020973</name>
</gene>
<dbReference type="InterPro" id="IPR013783">
    <property type="entry name" value="Ig-like_fold"/>
</dbReference>
<dbReference type="InterPro" id="IPR036179">
    <property type="entry name" value="Ig-like_dom_sf"/>
</dbReference>
<dbReference type="Pfam" id="PF08205">
    <property type="entry name" value="C2-set_2"/>
    <property type="match status" value="1"/>
</dbReference>
<keyword evidence="3" id="KW-1015">Disulfide bond</keyword>
<sequence length="337" mass="37325">MQFSSSSSTSEITKENTPECKIHPLRDACKRRGRVAGLAFFSQSSLDASIPTLKFASISDALVSSTVGLVKFGSGATALSVRQKTEARTLNYACNLDLRQGVESGKCLPRFRNMLSKADLRFVFLFLNLFSLYKGISSLKSMVIKVPEAVKSGDTVTLTCEYDLENVALYSIKWYWNDEEFYRYIPKESPPFKAFPVKLVNVDLSKSGENAVTLRGVHRQLTGDYKCEVSADGPLFHTDILGARMIVAELPHDDPIMSLRDTKVEIGKKVQVECFSASSDPAANLTWFINNKEVSSHTYCLGTSININYISSKFEKVGLKSSNKTTSSNSNNILTLK</sequence>
<name>A0A834M3P4_RHYFE</name>
<protein>
    <recommendedName>
        <fullName evidence="4">Ig-like domain-containing protein</fullName>
    </recommendedName>
</protein>
<comment type="caution">
    <text evidence="5">The sequence shown here is derived from an EMBL/GenBank/DDBJ whole genome shotgun (WGS) entry which is preliminary data.</text>
</comment>
<evidence type="ECO:0000256" key="3">
    <source>
        <dbReference type="ARBA" id="ARBA00023157"/>
    </source>
</evidence>
<dbReference type="FunFam" id="2.60.40.10:FF:000437">
    <property type="entry name" value="Beat-IIIc, isoform A"/>
    <property type="match status" value="1"/>
</dbReference>
<organism evidence="5 6">
    <name type="scientific">Rhynchophorus ferrugineus</name>
    <name type="common">Red palm weevil</name>
    <name type="synonym">Curculio ferrugineus</name>
    <dbReference type="NCBI Taxonomy" id="354439"/>
    <lineage>
        <taxon>Eukaryota</taxon>
        <taxon>Metazoa</taxon>
        <taxon>Ecdysozoa</taxon>
        <taxon>Arthropoda</taxon>
        <taxon>Hexapoda</taxon>
        <taxon>Insecta</taxon>
        <taxon>Pterygota</taxon>
        <taxon>Neoptera</taxon>
        <taxon>Endopterygota</taxon>
        <taxon>Coleoptera</taxon>
        <taxon>Polyphaga</taxon>
        <taxon>Cucujiformia</taxon>
        <taxon>Curculionidae</taxon>
        <taxon>Dryophthorinae</taxon>
        <taxon>Rhynchophorus</taxon>
    </lineage>
</organism>
<feature type="domain" description="Ig-like" evidence="4">
    <location>
        <begin position="255"/>
        <end position="337"/>
    </location>
</feature>
<dbReference type="PANTHER" id="PTHR21261">
    <property type="entry name" value="BEAT PROTEIN"/>
    <property type="match status" value="1"/>
</dbReference>
<evidence type="ECO:0000256" key="1">
    <source>
        <dbReference type="ARBA" id="ARBA00004167"/>
    </source>
</evidence>
<evidence type="ECO:0000313" key="5">
    <source>
        <dbReference type="EMBL" id="KAF7265620.1"/>
    </source>
</evidence>
<dbReference type="AlphaFoldDB" id="A0A834M3P4"/>
<accession>A0A834M3P4</accession>
<evidence type="ECO:0000256" key="2">
    <source>
        <dbReference type="ARBA" id="ARBA00023136"/>
    </source>
</evidence>
<dbReference type="InterPro" id="IPR007110">
    <property type="entry name" value="Ig-like_dom"/>
</dbReference>
<feature type="domain" description="Ig-like" evidence="4">
    <location>
        <begin position="141"/>
        <end position="230"/>
    </location>
</feature>